<dbReference type="GO" id="GO:0000166">
    <property type="term" value="F:nucleotide binding"/>
    <property type="evidence" value="ECO:0007669"/>
    <property type="project" value="UniProtKB-KW"/>
</dbReference>
<dbReference type="Gene3D" id="1.20.120.580">
    <property type="entry name" value="bsu32300-like"/>
    <property type="match status" value="1"/>
</dbReference>
<dbReference type="InterPro" id="IPR008201">
    <property type="entry name" value="HepT-like"/>
</dbReference>
<dbReference type="Proteomes" id="UP000093226">
    <property type="component" value="Unassembled WGS sequence"/>
</dbReference>
<dbReference type="OrthoDB" id="955324at2"/>
<evidence type="ECO:0000313" key="7">
    <source>
        <dbReference type="EMBL" id="GEL10020.1"/>
    </source>
</evidence>
<reference evidence="8" key="2">
    <citation type="submission" date="2016-03" db="EMBL/GenBank/DDBJ databases">
        <authorList>
            <person name="Ploux O."/>
        </authorList>
    </citation>
    <scope>NUCLEOTIDE SEQUENCE</scope>
    <source>
        <strain evidence="8">NBRC 105008</strain>
    </source>
</reference>
<dbReference type="PANTHER" id="PTHR34139">
    <property type="entry name" value="UPF0331 PROTEIN MJ0127"/>
    <property type="match status" value="1"/>
</dbReference>
<dbReference type="RefSeq" id="WP_066327260.1">
    <property type="nucleotide sequence ID" value="NZ_BJVF01000001.1"/>
</dbReference>
<protein>
    <submittedName>
        <fullName evidence="7">DUF86 domain-containing protein</fullName>
    </submittedName>
    <submittedName>
        <fullName evidence="9">Uncharacterized conserved protein, contains HEPN domain</fullName>
    </submittedName>
</protein>
<evidence type="ECO:0000313" key="12">
    <source>
        <dbReference type="Proteomes" id="UP000321579"/>
    </source>
</evidence>
<reference evidence="10" key="1">
    <citation type="submission" date="2016-03" db="EMBL/GenBank/DDBJ databases">
        <title>Draft genome sequence of Paenibacillus glacialis DSM 22343.</title>
        <authorList>
            <person name="Shin S.-K."/>
            <person name="Yi H."/>
        </authorList>
    </citation>
    <scope>NUCLEOTIDE SEQUENCE [LARGE SCALE GENOMIC DNA]</scope>
    <source>
        <strain evidence="10">NBRC 105008</strain>
    </source>
</reference>
<evidence type="ECO:0000313" key="9">
    <source>
        <dbReference type="EMBL" id="SDI84582.1"/>
    </source>
</evidence>
<sequence length="115" mass="13318">MQDRLGDKVRLLHIIDAINEIESYIQNVDFDHFVKNSMMFNASLRQLEIIGEASNRLSEKLLNDNSAIPWARIIGLRNLVIHEYFGIDDLTIWNVIKINLPELKEKISTLLSNID</sequence>
<dbReference type="EMBL" id="LVEO01000013">
    <property type="protein sequence ID" value="OCB72526.1"/>
    <property type="molecule type" value="Genomic_DNA"/>
</dbReference>
<reference evidence="7 12" key="4">
    <citation type="submission" date="2019-07" db="EMBL/GenBank/DDBJ databases">
        <title>Whole genome shotgun sequence of Flavobacterium glycines NBRC 105008.</title>
        <authorList>
            <person name="Hosoyama A."/>
            <person name="Uohara A."/>
            <person name="Ohji S."/>
            <person name="Ichikawa N."/>
        </authorList>
    </citation>
    <scope>NUCLEOTIDE SEQUENCE [LARGE SCALE GENOMIC DNA]</scope>
    <source>
        <strain evidence="7 12">NBRC 105008</strain>
    </source>
</reference>
<dbReference type="Proteomes" id="UP000321579">
    <property type="component" value="Unassembled WGS sequence"/>
</dbReference>
<dbReference type="PANTHER" id="PTHR34139:SF1">
    <property type="entry name" value="RNASE MJ1380-RELATED"/>
    <property type="match status" value="1"/>
</dbReference>
<proteinExistence type="inferred from homology"/>
<dbReference type="GO" id="GO:0016787">
    <property type="term" value="F:hydrolase activity"/>
    <property type="evidence" value="ECO:0007669"/>
    <property type="project" value="UniProtKB-KW"/>
</dbReference>
<keyword evidence="3" id="KW-0540">Nuclease</keyword>
<dbReference type="Pfam" id="PF01934">
    <property type="entry name" value="HepT-like"/>
    <property type="match status" value="1"/>
</dbReference>
<evidence type="ECO:0000256" key="4">
    <source>
        <dbReference type="ARBA" id="ARBA00022741"/>
    </source>
</evidence>
<comment type="similarity">
    <text evidence="6">Belongs to the HepT RNase toxin family.</text>
</comment>
<accession>A0A1B9DS63</accession>
<dbReference type="GO" id="GO:0004540">
    <property type="term" value="F:RNA nuclease activity"/>
    <property type="evidence" value="ECO:0007669"/>
    <property type="project" value="InterPro"/>
</dbReference>
<keyword evidence="1" id="KW-0597">Phosphoprotein</keyword>
<keyword evidence="5" id="KW-0378">Hydrolase</keyword>
<dbReference type="EMBL" id="FNEO01000001">
    <property type="protein sequence ID" value="SDI84582.1"/>
    <property type="molecule type" value="Genomic_DNA"/>
</dbReference>
<evidence type="ECO:0000256" key="6">
    <source>
        <dbReference type="ARBA" id="ARBA00024207"/>
    </source>
</evidence>
<dbReference type="InterPro" id="IPR037038">
    <property type="entry name" value="HepT-like_sf"/>
</dbReference>
<dbReference type="Proteomes" id="UP000182367">
    <property type="component" value="Unassembled WGS sequence"/>
</dbReference>
<comment type="caution">
    <text evidence="8">The sequence shown here is derived from an EMBL/GenBank/DDBJ whole genome shotgun (WGS) entry which is preliminary data.</text>
</comment>
<dbReference type="InterPro" id="IPR051813">
    <property type="entry name" value="HepT_RNase_toxin"/>
</dbReference>
<dbReference type="GO" id="GO:0110001">
    <property type="term" value="C:toxin-antitoxin complex"/>
    <property type="evidence" value="ECO:0007669"/>
    <property type="project" value="InterPro"/>
</dbReference>
<evidence type="ECO:0000313" key="8">
    <source>
        <dbReference type="EMBL" id="OCB72526.1"/>
    </source>
</evidence>
<keyword evidence="2" id="KW-1277">Toxin-antitoxin system</keyword>
<dbReference type="AlphaFoldDB" id="A0A1B9DS63"/>
<evidence type="ECO:0000256" key="5">
    <source>
        <dbReference type="ARBA" id="ARBA00022801"/>
    </source>
</evidence>
<keyword evidence="11" id="KW-1185">Reference proteome</keyword>
<dbReference type="EMBL" id="BJVF01000001">
    <property type="protein sequence ID" value="GEL10020.1"/>
    <property type="molecule type" value="Genomic_DNA"/>
</dbReference>
<evidence type="ECO:0000313" key="10">
    <source>
        <dbReference type="Proteomes" id="UP000093226"/>
    </source>
</evidence>
<evidence type="ECO:0000313" key="11">
    <source>
        <dbReference type="Proteomes" id="UP000182367"/>
    </source>
</evidence>
<evidence type="ECO:0000256" key="1">
    <source>
        <dbReference type="ARBA" id="ARBA00022553"/>
    </source>
</evidence>
<evidence type="ECO:0000256" key="3">
    <source>
        <dbReference type="ARBA" id="ARBA00022722"/>
    </source>
</evidence>
<organism evidence="8 10">
    <name type="scientific">Flavobacterium glycines</name>
    <dbReference type="NCBI Taxonomy" id="551990"/>
    <lineage>
        <taxon>Bacteria</taxon>
        <taxon>Pseudomonadati</taxon>
        <taxon>Bacteroidota</taxon>
        <taxon>Flavobacteriia</taxon>
        <taxon>Flavobacteriales</taxon>
        <taxon>Flavobacteriaceae</taxon>
        <taxon>Flavobacterium</taxon>
    </lineage>
</organism>
<keyword evidence="4" id="KW-0547">Nucleotide-binding</keyword>
<dbReference type="STRING" id="551990.SAMN05192550_0960"/>
<reference evidence="9 11" key="3">
    <citation type="submission" date="2016-10" db="EMBL/GenBank/DDBJ databases">
        <authorList>
            <person name="Varghese N."/>
            <person name="Submissions S."/>
        </authorList>
    </citation>
    <scope>NUCLEOTIDE SEQUENCE [LARGE SCALE GENOMIC DNA]</scope>
    <source>
        <strain evidence="9 11">Gm-149</strain>
    </source>
</reference>
<gene>
    <name evidence="8" type="ORF">FBGL_07755</name>
    <name evidence="7" type="ORF">FGL01_07590</name>
    <name evidence="9" type="ORF">SAMN05192550_0960</name>
</gene>
<name>A0A1B9DS63_9FLAO</name>
<evidence type="ECO:0000256" key="2">
    <source>
        <dbReference type="ARBA" id="ARBA00022649"/>
    </source>
</evidence>